<dbReference type="InterPro" id="IPR036291">
    <property type="entry name" value="NAD(P)-bd_dom_sf"/>
</dbReference>
<dbReference type="PANTHER" id="PTHR20836:SF0">
    <property type="entry name" value="4-HYDROXY-TETRAHYDRODIPICOLINATE REDUCTASE 1, CHLOROPLASTIC-RELATED"/>
    <property type="match status" value="1"/>
</dbReference>
<dbReference type="Proteomes" id="UP000547674">
    <property type="component" value="Unassembled WGS sequence"/>
</dbReference>
<reference evidence="2 3" key="1">
    <citation type="submission" date="2020-03" db="EMBL/GenBank/DDBJ databases">
        <title>Metabolic flexibility allows generalist bacteria to become dominant in a frequently disturbed ecosystem.</title>
        <authorList>
            <person name="Chen Y.-J."/>
            <person name="Leung P.M."/>
            <person name="Bay S.K."/>
            <person name="Hugenholtz P."/>
            <person name="Kessler A.J."/>
            <person name="Shelley G."/>
            <person name="Waite D.W."/>
            <person name="Cook P.L."/>
            <person name="Greening C."/>
        </authorList>
    </citation>
    <scope>NUCLEOTIDE SEQUENCE [LARGE SCALE GENOMIC DNA]</scope>
    <source>
        <strain evidence="2">SS_bin_28</strain>
    </source>
</reference>
<dbReference type="GO" id="GO:0008839">
    <property type="term" value="F:4-hydroxy-tetrahydrodipicolinate reductase"/>
    <property type="evidence" value="ECO:0007669"/>
    <property type="project" value="InterPro"/>
</dbReference>
<dbReference type="Pfam" id="PF05173">
    <property type="entry name" value="DapB_C"/>
    <property type="match status" value="1"/>
</dbReference>
<dbReference type="SUPFAM" id="SSF51735">
    <property type="entry name" value="NAD(P)-binding Rossmann-fold domains"/>
    <property type="match status" value="1"/>
</dbReference>
<dbReference type="GO" id="GO:0019877">
    <property type="term" value="P:diaminopimelate biosynthetic process"/>
    <property type="evidence" value="ECO:0007669"/>
    <property type="project" value="TreeGrafter"/>
</dbReference>
<dbReference type="SUPFAM" id="SSF55347">
    <property type="entry name" value="Glyceraldehyde-3-phosphate dehydrogenase-like, C-terminal domain"/>
    <property type="match status" value="1"/>
</dbReference>
<feature type="domain" description="Dihydrodipicolinate reductase C-terminal" evidence="1">
    <location>
        <begin position="16"/>
        <end position="126"/>
    </location>
</feature>
<comment type="caution">
    <text evidence="2">The sequence shown here is derived from an EMBL/GenBank/DDBJ whole genome shotgun (WGS) entry which is preliminary data.</text>
</comment>
<accession>A0A7Y2E7L5</accession>
<organism evidence="2 3">
    <name type="scientific">Eiseniibacteriota bacterium</name>
    <dbReference type="NCBI Taxonomy" id="2212470"/>
    <lineage>
        <taxon>Bacteria</taxon>
        <taxon>Candidatus Eiseniibacteriota</taxon>
    </lineage>
</organism>
<dbReference type="EMBL" id="JABDJR010000318">
    <property type="protein sequence ID" value="NNF06704.1"/>
    <property type="molecule type" value="Genomic_DNA"/>
</dbReference>
<name>A0A7Y2E7L5_UNCEI</name>
<dbReference type="PANTHER" id="PTHR20836">
    <property type="entry name" value="DIHYDRODIPICOLINATE REDUCTASE"/>
    <property type="match status" value="1"/>
</dbReference>
<gene>
    <name evidence="2" type="ORF">HKN21_08085</name>
</gene>
<dbReference type="AlphaFoldDB" id="A0A7Y2E7L5"/>
<dbReference type="Gene3D" id="3.30.360.10">
    <property type="entry name" value="Dihydrodipicolinate Reductase, domain 2"/>
    <property type="match status" value="2"/>
</dbReference>
<feature type="non-terminal residue" evidence="2">
    <location>
        <position position="1"/>
    </location>
</feature>
<protein>
    <submittedName>
        <fullName evidence="2">4-hydroxy-tetrahydrodipicolinate reductase</fullName>
    </submittedName>
</protein>
<dbReference type="InterPro" id="IPR023940">
    <property type="entry name" value="DHDPR_bac"/>
</dbReference>
<evidence type="ECO:0000313" key="3">
    <source>
        <dbReference type="Proteomes" id="UP000547674"/>
    </source>
</evidence>
<evidence type="ECO:0000313" key="2">
    <source>
        <dbReference type="EMBL" id="NNF06704.1"/>
    </source>
</evidence>
<dbReference type="GO" id="GO:0009089">
    <property type="term" value="P:lysine biosynthetic process via diaminopimelate"/>
    <property type="evidence" value="ECO:0007669"/>
    <property type="project" value="InterPro"/>
</dbReference>
<sequence length="134" mass="14453">GESIAVVFAPNFSPGLTMLQSLLARLPELDDWTCSILDRHHRHKVDVPSGTALSLGKTLKSFQPTIQSFRDGGVVGEHTVNLSGEEEELQFVHRVYSRSAFARGALLAAKFAAKAPKGFYTMADALGLGDAPSR</sequence>
<dbReference type="Gene3D" id="3.40.50.720">
    <property type="entry name" value="NAD(P)-binding Rossmann-like Domain"/>
    <property type="match status" value="2"/>
</dbReference>
<proteinExistence type="predicted"/>
<dbReference type="InterPro" id="IPR022663">
    <property type="entry name" value="DapB_C"/>
</dbReference>
<evidence type="ECO:0000259" key="1">
    <source>
        <dbReference type="Pfam" id="PF05173"/>
    </source>
</evidence>